<organism evidence="2 3">
    <name type="scientific">Ancylostoma ceylanicum</name>
    <dbReference type="NCBI Taxonomy" id="53326"/>
    <lineage>
        <taxon>Eukaryota</taxon>
        <taxon>Metazoa</taxon>
        <taxon>Ecdysozoa</taxon>
        <taxon>Nematoda</taxon>
        <taxon>Chromadorea</taxon>
        <taxon>Rhabditida</taxon>
        <taxon>Rhabditina</taxon>
        <taxon>Rhabditomorpha</taxon>
        <taxon>Strongyloidea</taxon>
        <taxon>Ancylostomatidae</taxon>
        <taxon>Ancylostomatinae</taxon>
        <taxon>Ancylostoma</taxon>
    </lineage>
</organism>
<feature type="compositionally biased region" description="Basic and acidic residues" evidence="1">
    <location>
        <begin position="202"/>
        <end position="211"/>
    </location>
</feature>
<proteinExistence type="predicted"/>
<name>A0A0D6LDJ6_9BILA</name>
<dbReference type="AlphaFoldDB" id="A0A0D6LDJ6"/>
<evidence type="ECO:0000313" key="3">
    <source>
        <dbReference type="Proteomes" id="UP000054495"/>
    </source>
</evidence>
<protein>
    <submittedName>
        <fullName evidence="2">Uncharacterized protein</fullName>
    </submittedName>
</protein>
<accession>A0A0D6LDJ6</accession>
<reference evidence="2 3" key="1">
    <citation type="submission" date="2013-05" db="EMBL/GenBank/DDBJ databases">
        <title>Draft genome of the parasitic nematode Anyclostoma ceylanicum.</title>
        <authorList>
            <person name="Mitreva M."/>
        </authorList>
    </citation>
    <scope>NUCLEOTIDE SEQUENCE [LARGE SCALE GENOMIC DNA]</scope>
</reference>
<keyword evidence="3" id="KW-1185">Reference proteome</keyword>
<evidence type="ECO:0000313" key="2">
    <source>
        <dbReference type="EMBL" id="EPB67981.1"/>
    </source>
</evidence>
<feature type="compositionally biased region" description="Basic and acidic residues" evidence="1">
    <location>
        <begin position="19"/>
        <end position="28"/>
    </location>
</feature>
<sequence length="211" mass="23804">MTRYGTKWGADAKSGAPSPKKESADSRPPHRTPALSPRIPSSVSPMARDTGGYLYSGRGKTIPPYPPPSTCTLIPVGLDRVVEQQLLREHVIIEQRLNALEHFGPVEWVTMRIDVVRGAPYKEELRVMTREQKQGYIPYRSAGYGAYHEKRQYELSPRSLGSAADYYTSGSEQSSPASMYDRNADDIMMVEYHSRRTTGTSPRRDRTTWVH</sequence>
<feature type="region of interest" description="Disordered" evidence="1">
    <location>
        <begin position="192"/>
        <end position="211"/>
    </location>
</feature>
<evidence type="ECO:0000256" key="1">
    <source>
        <dbReference type="SAM" id="MobiDB-lite"/>
    </source>
</evidence>
<feature type="region of interest" description="Disordered" evidence="1">
    <location>
        <begin position="1"/>
        <end position="50"/>
    </location>
</feature>
<dbReference type="EMBL" id="KE125527">
    <property type="protein sequence ID" value="EPB67981.1"/>
    <property type="molecule type" value="Genomic_DNA"/>
</dbReference>
<dbReference type="Proteomes" id="UP000054495">
    <property type="component" value="Unassembled WGS sequence"/>
</dbReference>
<gene>
    <name evidence="2" type="ORF">ANCCEY_12929</name>
</gene>